<dbReference type="SMART" id="SM00451">
    <property type="entry name" value="ZnF_U1"/>
    <property type="match status" value="1"/>
</dbReference>
<protein>
    <recommendedName>
        <fullName evidence="2">U1-type domain-containing protein</fullName>
    </recommendedName>
</protein>
<evidence type="ECO:0000313" key="3">
    <source>
        <dbReference type="EMBL" id="KZT03721.1"/>
    </source>
</evidence>
<feature type="domain" description="U1-type" evidence="2">
    <location>
        <begin position="430"/>
        <end position="465"/>
    </location>
</feature>
<feature type="region of interest" description="Disordered" evidence="1">
    <location>
        <begin position="464"/>
        <end position="483"/>
    </location>
</feature>
<feature type="compositionally biased region" description="Polar residues" evidence="1">
    <location>
        <begin position="469"/>
        <end position="478"/>
    </location>
</feature>
<dbReference type="AlphaFoldDB" id="A0A165CY44"/>
<reference evidence="3 4" key="1">
    <citation type="journal article" date="2016" name="Mol. Biol. Evol.">
        <title>Comparative Genomics of Early-Diverging Mushroom-Forming Fungi Provides Insights into the Origins of Lignocellulose Decay Capabilities.</title>
        <authorList>
            <person name="Nagy L.G."/>
            <person name="Riley R."/>
            <person name="Tritt A."/>
            <person name="Adam C."/>
            <person name="Daum C."/>
            <person name="Floudas D."/>
            <person name="Sun H."/>
            <person name="Yadav J.S."/>
            <person name="Pangilinan J."/>
            <person name="Larsson K.H."/>
            <person name="Matsuura K."/>
            <person name="Barry K."/>
            <person name="Labutti K."/>
            <person name="Kuo R."/>
            <person name="Ohm R.A."/>
            <person name="Bhattacharya S.S."/>
            <person name="Shirouzu T."/>
            <person name="Yoshinaga Y."/>
            <person name="Martin F.M."/>
            <person name="Grigoriev I.V."/>
            <person name="Hibbett D.S."/>
        </authorList>
    </citation>
    <scope>NUCLEOTIDE SEQUENCE [LARGE SCALE GENOMIC DNA]</scope>
    <source>
        <strain evidence="3 4">93-53</strain>
    </source>
</reference>
<evidence type="ECO:0000313" key="4">
    <source>
        <dbReference type="Proteomes" id="UP000076871"/>
    </source>
</evidence>
<dbReference type="RefSeq" id="XP_040761461.1">
    <property type="nucleotide sequence ID" value="XM_040914601.1"/>
</dbReference>
<dbReference type="GO" id="GO:0008270">
    <property type="term" value="F:zinc ion binding"/>
    <property type="evidence" value="ECO:0007669"/>
    <property type="project" value="InterPro"/>
</dbReference>
<dbReference type="InterPro" id="IPR003604">
    <property type="entry name" value="Matrin/U1-like-C_Znf_C2H2"/>
</dbReference>
<organism evidence="3 4">
    <name type="scientific">Laetiporus sulphureus 93-53</name>
    <dbReference type="NCBI Taxonomy" id="1314785"/>
    <lineage>
        <taxon>Eukaryota</taxon>
        <taxon>Fungi</taxon>
        <taxon>Dikarya</taxon>
        <taxon>Basidiomycota</taxon>
        <taxon>Agaricomycotina</taxon>
        <taxon>Agaricomycetes</taxon>
        <taxon>Polyporales</taxon>
        <taxon>Laetiporus</taxon>
    </lineage>
</organism>
<accession>A0A165CY44</accession>
<gene>
    <name evidence="3" type="ORF">LAESUDRAFT_814568</name>
</gene>
<dbReference type="GeneID" id="63831628"/>
<keyword evidence="4" id="KW-1185">Reference proteome</keyword>
<proteinExistence type="predicted"/>
<evidence type="ECO:0000256" key="1">
    <source>
        <dbReference type="SAM" id="MobiDB-lite"/>
    </source>
</evidence>
<sequence length="525" mass="58528">MFYPQNPFDDLSYDTFDPPRPVQCQQPAAQPLSACSVFDSMPDPSSSVIALHPAAGSNTVEFSEDVWNLLRPAPQQSYWNGYSSLREASPALPKLSGPIPRESQSLFYGLYFMVPSQPAESYASSFELDQFHLDYFLPMLDEIPPPPIHPGSCLPFGDNSLSGYSTTSSNPLQPVYRQEAMYLPQASSSVLSEATNTFDQDFVPFPDDWTAWGLYQEDPHAVHSMFPPLSTCNTSQAGPSHMTPYTVQASSMAQTRGNHPSVSGHLPPAPLLGPWNPFNEKLDQDHASSLLPLNRTSSKLSQGAIIPPNYLMPSSSAHSNHKPPLLPSNIDALPVTRSQMEAYPAQASSSVHIREQAKYLPLAIAHEDFDYKSRIVPPQDPRMSIRTLIAPVSGMAGEGKENIMPTRKLRSRAFELTDSTRFYKWQRKGQVPYHCEVCNENMSPDTKTVRRHLATLSHLRRVEERQNDLEASSGSFQVDSGKESSENIKPLCCEHCGKWIRSNRCDVLRRHYRTCAVLKKSKQSA</sequence>
<name>A0A165CY44_9APHY</name>
<evidence type="ECO:0000259" key="2">
    <source>
        <dbReference type="SMART" id="SM00451"/>
    </source>
</evidence>
<dbReference type="Proteomes" id="UP000076871">
    <property type="component" value="Unassembled WGS sequence"/>
</dbReference>
<dbReference type="InParanoid" id="A0A165CY44"/>
<dbReference type="GO" id="GO:0003676">
    <property type="term" value="F:nucleic acid binding"/>
    <property type="evidence" value="ECO:0007669"/>
    <property type="project" value="InterPro"/>
</dbReference>
<dbReference type="EMBL" id="KV427642">
    <property type="protein sequence ID" value="KZT03721.1"/>
    <property type="molecule type" value="Genomic_DNA"/>
</dbReference>